<dbReference type="OrthoDB" id="9803106at2"/>
<evidence type="ECO:0000259" key="1">
    <source>
        <dbReference type="Pfam" id="PF18765"/>
    </source>
</evidence>
<dbReference type="EMBL" id="CP015756">
    <property type="protein sequence ID" value="APC41463.1"/>
    <property type="molecule type" value="Genomic_DNA"/>
</dbReference>
<gene>
    <name evidence="2" type="ORF">A7L45_15955</name>
</gene>
<dbReference type="InterPro" id="IPR043519">
    <property type="entry name" value="NT_sf"/>
</dbReference>
<dbReference type="Pfam" id="PF18765">
    <property type="entry name" value="Polbeta"/>
    <property type="match status" value="1"/>
</dbReference>
<reference evidence="3" key="1">
    <citation type="journal article" date="2016" name="Front. Microbiol.">
        <title>Complete Genome Sequence of Clostridium estertheticum DSM 8809, a Microbe Identified in Spoiled Vacuum Packed Beef.</title>
        <authorList>
            <person name="Yu Z."/>
            <person name="Gunn L."/>
            <person name="Brennan E."/>
            <person name="Reid R."/>
            <person name="Wall P.G."/>
            <person name="Gaora O.P."/>
            <person name="Hurley D."/>
            <person name="Bolton D."/>
            <person name="Fanning S."/>
        </authorList>
    </citation>
    <scope>NUCLEOTIDE SEQUENCE [LARGE SCALE GENOMIC DNA]</scope>
    <source>
        <strain evidence="3">DSM 8809</strain>
    </source>
</reference>
<dbReference type="KEGG" id="ceu:A7L45_15955"/>
<name>A0A1J0GJK7_9CLOT</name>
<dbReference type="CDD" id="cd05403">
    <property type="entry name" value="NT_KNTase_like"/>
    <property type="match status" value="1"/>
</dbReference>
<dbReference type="InterPro" id="IPR041633">
    <property type="entry name" value="Polbeta"/>
</dbReference>
<sequence length="101" mass="11685">MFGLIDRDIEYIKDAISKFATIEKAIIFGSRSMGNYKKGSDVDIAIFGEQITSEVIFKLDDYLNETSPLPYFFDILHYEIISNDNLKKHIVDEGKILFERI</sequence>
<evidence type="ECO:0000313" key="2">
    <source>
        <dbReference type="EMBL" id="APC41463.1"/>
    </source>
</evidence>
<keyword evidence="3" id="KW-1185">Reference proteome</keyword>
<proteinExistence type="predicted"/>
<protein>
    <submittedName>
        <fullName evidence="2">DNA polymerase III subunit beta</fullName>
    </submittedName>
</protein>
<dbReference type="RefSeq" id="WP_071613756.1">
    <property type="nucleotide sequence ID" value="NZ_CP015756.1"/>
</dbReference>
<organism evidence="2 3">
    <name type="scientific">Clostridium estertheticum subsp. estertheticum</name>
    <dbReference type="NCBI Taxonomy" id="1552"/>
    <lineage>
        <taxon>Bacteria</taxon>
        <taxon>Bacillati</taxon>
        <taxon>Bacillota</taxon>
        <taxon>Clostridia</taxon>
        <taxon>Eubacteriales</taxon>
        <taxon>Clostridiaceae</taxon>
        <taxon>Clostridium</taxon>
    </lineage>
</organism>
<dbReference type="STRING" id="1552.A7L45_15955"/>
<dbReference type="Proteomes" id="UP000182569">
    <property type="component" value="Chromosome"/>
</dbReference>
<dbReference type="AlphaFoldDB" id="A0A1J0GJK7"/>
<evidence type="ECO:0000313" key="3">
    <source>
        <dbReference type="Proteomes" id="UP000182569"/>
    </source>
</evidence>
<dbReference type="SUPFAM" id="SSF81301">
    <property type="entry name" value="Nucleotidyltransferase"/>
    <property type="match status" value="1"/>
</dbReference>
<accession>A0A1J0GJK7</accession>
<dbReference type="Gene3D" id="3.30.460.10">
    <property type="entry name" value="Beta Polymerase, domain 2"/>
    <property type="match status" value="1"/>
</dbReference>
<feature type="domain" description="Polymerase beta nucleotidyltransferase" evidence="1">
    <location>
        <begin position="11"/>
        <end position="100"/>
    </location>
</feature>